<keyword evidence="3" id="KW-1185">Reference proteome</keyword>
<reference evidence="2 3" key="1">
    <citation type="submission" date="2017-01" db="EMBL/GenBank/DDBJ databases">
        <authorList>
            <person name="Mah S.A."/>
            <person name="Swanson W.J."/>
            <person name="Moy G.W."/>
            <person name="Vacquier V.D."/>
        </authorList>
    </citation>
    <scope>NUCLEOTIDE SEQUENCE [LARGE SCALE GENOMIC DNA]</scope>
    <source>
        <strain evidence="2 3">GSMNP</strain>
    </source>
</reference>
<comment type="caution">
    <text evidence="2">The sequence shown here is derived from an EMBL/GenBank/DDBJ whole genome shotgun (WGS) entry which is preliminary data.</text>
</comment>
<evidence type="ECO:0000313" key="2">
    <source>
        <dbReference type="EMBL" id="OMJ19374.1"/>
    </source>
</evidence>
<protein>
    <submittedName>
        <fullName evidence="2">Uncharacterized protein</fullName>
    </submittedName>
</protein>
<dbReference type="AlphaFoldDB" id="A0A1R1XXY4"/>
<feature type="compositionally biased region" description="Basic and acidic residues" evidence="1">
    <location>
        <begin position="175"/>
        <end position="194"/>
    </location>
</feature>
<dbReference type="EMBL" id="LSSN01001508">
    <property type="protein sequence ID" value="OMJ19374.1"/>
    <property type="molecule type" value="Genomic_DNA"/>
</dbReference>
<name>A0A1R1XXY4_9FUNG</name>
<feature type="region of interest" description="Disordered" evidence="1">
    <location>
        <begin position="219"/>
        <end position="246"/>
    </location>
</feature>
<evidence type="ECO:0000256" key="1">
    <source>
        <dbReference type="SAM" id="MobiDB-lite"/>
    </source>
</evidence>
<gene>
    <name evidence="2" type="ORF">AYI70_g4777</name>
</gene>
<dbReference type="Proteomes" id="UP000187283">
    <property type="component" value="Unassembled WGS sequence"/>
</dbReference>
<feature type="region of interest" description="Disordered" evidence="1">
    <location>
        <begin position="155"/>
        <end position="194"/>
    </location>
</feature>
<accession>A0A1R1XXY4</accession>
<organism evidence="2 3">
    <name type="scientific">Smittium culicis</name>
    <dbReference type="NCBI Taxonomy" id="133412"/>
    <lineage>
        <taxon>Eukaryota</taxon>
        <taxon>Fungi</taxon>
        <taxon>Fungi incertae sedis</taxon>
        <taxon>Zoopagomycota</taxon>
        <taxon>Kickxellomycotina</taxon>
        <taxon>Harpellomycetes</taxon>
        <taxon>Harpellales</taxon>
        <taxon>Legeriomycetaceae</taxon>
        <taxon>Smittium</taxon>
    </lineage>
</organism>
<proteinExistence type="predicted"/>
<sequence>MQLELQIKFPTPPNTSEEYSKEDLRKSKKNKNPKAKDPEPESKADHTAEINEALKIAGISQPIPAKENLVAPTANKVDAQIIATKPAIPASVKSQNDTAQTPTKLATDRKLAMPTDNLKDKKPTAAGKKIDLKDAIASAISTNNIPLESSDIDVDITGESENANSSGMDIDSSDIEVKKEPDSSKDGYHTQDSDYNEYKKVYDDFRNGHIDKTAFEAYNASRFGPPPPPDLSRYQILGKLQDSPEL</sequence>
<feature type="region of interest" description="Disordered" evidence="1">
    <location>
        <begin position="1"/>
        <end position="47"/>
    </location>
</feature>
<evidence type="ECO:0000313" key="3">
    <source>
        <dbReference type="Proteomes" id="UP000187283"/>
    </source>
</evidence>
<feature type="compositionally biased region" description="Basic and acidic residues" evidence="1">
    <location>
        <begin position="34"/>
        <end position="47"/>
    </location>
</feature>